<sequence length="182" mass="21639">MGKIYTLKYLPEFFHDIIDFAELCKTYDVEFLLLEKEIEKLLNNFFFNFLNEQGCKRWEDILKISMRETDTLEDRRFRIKSIYFGDTPYTEITMLERLEMLVGKGNVTVSIDVKNYKVTVRLSLSRKNQLAEIIKMIEKMVPLNMIIDVKLLYNTYETLGLYTHDYLGRFTHYALKENVLGG</sequence>
<dbReference type="RefSeq" id="WP_102366101.1">
    <property type="nucleotide sequence ID" value="NZ_CP020991.1"/>
</dbReference>
<dbReference type="InterPro" id="IPR018755">
    <property type="entry name" value="Phage_Mu_Gp48"/>
</dbReference>
<organism evidence="1 2">
    <name type="scientific">Monoglobus pectinilyticus</name>
    <dbReference type="NCBI Taxonomy" id="1981510"/>
    <lineage>
        <taxon>Bacteria</taxon>
        <taxon>Bacillati</taxon>
        <taxon>Bacillota</taxon>
        <taxon>Clostridia</taxon>
        <taxon>Monoglobales</taxon>
        <taxon>Monoglobaceae</taxon>
        <taxon>Monoglobus</taxon>
    </lineage>
</organism>
<evidence type="ECO:0000313" key="1">
    <source>
        <dbReference type="EMBL" id="AUO19942.1"/>
    </source>
</evidence>
<keyword evidence="2" id="KW-1185">Reference proteome</keyword>
<dbReference type="Proteomes" id="UP000235589">
    <property type="component" value="Chromosome"/>
</dbReference>
<proteinExistence type="predicted"/>
<name>A0A2K9P3W7_9FIRM</name>
<protein>
    <submittedName>
        <fullName evidence="1">Phage-like element PBSX protein xkdT</fullName>
    </submittedName>
</protein>
<evidence type="ECO:0000313" key="2">
    <source>
        <dbReference type="Proteomes" id="UP000235589"/>
    </source>
</evidence>
<dbReference type="AlphaFoldDB" id="A0A2K9P3W7"/>
<dbReference type="OrthoDB" id="1851194at2"/>
<reference evidence="1 2" key="1">
    <citation type="submission" date="2017-04" db="EMBL/GenBank/DDBJ databases">
        <title>Monoglobus pectinilyticus 14 draft genome.</title>
        <authorList>
            <person name="Kim C."/>
            <person name="Rosendale D.I."/>
            <person name="Kelly W.J."/>
            <person name="Tannock G.W."/>
            <person name="Patchett M.L."/>
            <person name="Jordens J.Z."/>
        </authorList>
    </citation>
    <scope>NUCLEOTIDE SEQUENCE [LARGE SCALE GENOMIC DNA]</scope>
    <source>
        <strain evidence="1 2">14</strain>
    </source>
</reference>
<dbReference type="Pfam" id="PF10076">
    <property type="entry name" value="Phage_Mu_Gp48"/>
    <property type="match status" value="1"/>
</dbReference>
<dbReference type="EMBL" id="CP020991">
    <property type="protein sequence ID" value="AUO19942.1"/>
    <property type="molecule type" value="Genomic_DNA"/>
</dbReference>
<dbReference type="GeneID" id="98063169"/>
<dbReference type="KEGG" id="mpec:B9O19_01788"/>
<accession>A0A2K9P3W7</accession>
<gene>
    <name evidence="1" type="ORF">B9O19_01788</name>
</gene>